<sequence>MPLRSLARPALRTACLALLLVTAFPAPAPGATAWAPAYELDDACVTLQAFNGARPLGYLKRVALGYGFTGTASAAEPFRFDAAALGRYTVRDSTGAYAYQSVIGFVMAGRGYGDRADWTVSSADGRYRLVSTATGQQVGSFLGSVGAGSATLAASPAAGCSAVPDIGTQVTGAAAPGVDADGRLVGWIDAHAHPTAAAGFGSNMRCGEVFAPGGVEVALAGCPSHGTLGVGALFEAIVGGTDVFNAPTDGWPTFGGWPQRDTLLHEQAYFRSIERAWRSGERVLNALLVANRIICEIYPSRSTPCDETTQIRVQAGYLRSIQDYVDAQSGGPGRGWFRLAATPAEVRQIAAQGKLAVTIGVESSELFGCREIRGVPQCTTADVDAGLDELRAMGVSGLYPVHKFDNAFGGTRFDSGLNAAAVNIGNLASTGHWWTADSCTGPADNTQPLVSDDIVKLLSLGPLNLPPGTIAPVYPSGPVCNTRSLTPLGTYLINRMMALGMVIHVDHMGIRTANAVLDLAERAGYPGVVSVHSWSDRTIVNRILGLGGFVAGYADPVLGFLGEWRANRALANGDRIDGYGVGSDVNGLGAQARPRDNAGVDPLRYPFTAPNGTTVDRHVMGGRTFDLNTDGVAQYGLYADWVTDLIQQAGSDAPLLRQHLMNGAEAYTAMWERARA</sequence>
<proteinExistence type="predicted"/>
<dbReference type="AlphaFoldDB" id="A0A238Y9I4"/>
<dbReference type="EMBL" id="FZNR01000004">
    <property type="protein sequence ID" value="SNR67273.1"/>
    <property type="molecule type" value="Genomic_DNA"/>
</dbReference>
<dbReference type="RefSeq" id="WP_239138299.1">
    <property type="nucleotide sequence ID" value="NZ_BOMU01000037.1"/>
</dbReference>
<dbReference type="InterPro" id="IPR032466">
    <property type="entry name" value="Metal_Hydrolase"/>
</dbReference>
<organism evidence="2 3">
    <name type="scientific">Actinoplanes regularis</name>
    <dbReference type="NCBI Taxonomy" id="52697"/>
    <lineage>
        <taxon>Bacteria</taxon>
        <taxon>Bacillati</taxon>
        <taxon>Actinomycetota</taxon>
        <taxon>Actinomycetes</taxon>
        <taxon>Micromonosporales</taxon>
        <taxon>Micromonosporaceae</taxon>
        <taxon>Actinoplanes</taxon>
    </lineage>
</organism>
<evidence type="ECO:0008006" key="4">
    <source>
        <dbReference type="Google" id="ProtNLM"/>
    </source>
</evidence>
<gene>
    <name evidence="2" type="ORF">SAMN06264365_104345</name>
</gene>
<feature type="signal peptide" evidence="1">
    <location>
        <begin position="1"/>
        <end position="28"/>
    </location>
</feature>
<evidence type="ECO:0000313" key="3">
    <source>
        <dbReference type="Proteomes" id="UP000198415"/>
    </source>
</evidence>
<name>A0A238Y9I4_9ACTN</name>
<protein>
    <recommendedName>
        <fullName evidence="4">Membrane dipeptidase (Peptidase family M19)</fullName>
    </recommendedName>
</protein>
<reference evidence="2 3" key="1">
    <citation type="submission" date="2017-06" db="EMBL/GenBank/DDBJ databases">
        <authorList>
            <person name="Kim H.J."/>
            <person name="Triplett B.A."/>
        </authorList>
    </citation>
    <scope>NUCLEOTIDE SEQUENCE [LARGE SCALE GENOMIC DNA]</scope>
    <source>
        <strain evidence="2 3">DSM 43151</strain>
    </source>
</reference>
<keyword evidence="3" id="KW-1185">Reference proteome</keyword>
<feature type="chain" id="PRO_5039339367" description="Membrane dipeptidase (Peptidase family M19)" evidence="1">
    <location>
        <begin position="29"/>
        <end position="676"/>
    </location>
</feature>
<dbReference type="Proteomes" id="UP000198415">
    <property type="component" value="Unassembled WGS sequence"/>
</dbReference>
<evidence type="ECO:0000313" key="2">
    <source>
        <dbReference type="EMBL" id="SNR67273.1"/>
    </source>
</evidence>
<dbReference type="SUPFAM" id="SSF51556">
    <property type="entry name" value="Metallo-dependent hydrolases"/>
    <property type="match status" value="1"/>
</dbReference>
<accession>A0A238Y9I4</accession>
<evidence type="ECO:0000256" key="1">
    <source>
        <dbReference type="SAM" id="SignalP"/>
    </source>
</evidence>
<keyword evidence="1" id="KW-0732">Signal</keyword>
<dbReference type="Gene3D" id="3.20.20.140">
    <property type="entry name" value="Metal-dependent hydrolases"/>
    <property type="match status" value="1"/>
</dbReference>